<keyword evidence="1" id="KW-0812">Transmembrane</keyword>
<sequence>MSDKRSSRFAHWPFHRVWQVFLGMAFEDVYLVFQVWVYFMSWITKCLQPLNILVQPAPQGPDGVESASDASTVL</sequence>
<gene>
    <name evidence="2" type="ORF">MARPO_0089s0030</name>
</gene>
<feature type="transmembrane region" description="Helical" evidence="1">
    <location>
        <begin position="20"/>
        <end position="43"/>
    </location>
</feature>
<dbReference type="AlphaFoldDB" id="A0A2R6WHR3"/>
<evidence type="ECO:0000256" key="1">
    <source>
        <dbReference type="SAM" id="Phobius"/>
    </source>
</evidence>
<protein>
    <submittedName>
        <fullName evidence="2">Uncharacterized protein</fullName>
    </submittedName>
</protein>
<dbReference type="Proteomes" id="UP000244005">
    <property type="component" value="Unassembled WGS sequence"/>
</dbReference>
<dbReference type="Gramene" id="Mp3g21860.1">
    <property type="protein sequence ID" value="Mp3g21860.1.cds1"/>
    <property type="gene ID" value="Mp3g21860"/>
</dbReference>
<keyword evidence="3" id="KW-1185">Reference proteome</keyword>
<dbReference type="EMBL" id="KZ772761">
    <property type="protein sequence ID" value="PTQ33398.1"/>
    <property type="molecule type" value="Genomic_DNA"/>
</dbReference>
<proteinExistence type="predicted"/>
<name>A0A2R6WHR3_MARPO</name>
<accession>A0A2R6WHR3</accession>
<organism evidence="2 3">
    <name type="scientific">Marchantia polymorpha</name>
    <name type="common">Common liverwort</name>
    <name type="synonym">Marchantia aquatica</name>
    <dbReference type="NCBI Taxonomy" id="3197"/>
    <lineage>
        <taxon>Eukaryota</taxon>
        <taxon>Viridiplantae</taxon>
        <taxon>Streptophyta</taxon>
        <taxon>Embryophyta</taxon>
        <taxon>Marchantiophyta</taxon>
        <taxon>Marchantiopsida</taxon>
        <taxon>Marchantiidae</taxon>
        <taxon>Marchantiales</taxon>
        <taxon>Marchantiaceae</taxon>
        <taxon>Marchantia</taxon>
    </lineage>
</organism>
<evidence type="ECO:0000313" key="2">
    <source>
        <dbReference type="EMBL" id="PTQ33398.1"/>
    </source>
</evidence>
<keyword evidence="1" id="KW-1133">Transmembrane helix</keyword>
<evidence type="ECO:0000313" key="3">
    <source>
        <dbReference type="Proteomes" id="UP000244005"/>
    </source>
</evidence>
<reference evidence="3" key="1">
    <citation type="journal article" date="2017" name="Cell">
        <title>Insights into land plant evolution garnered from the Marchantia polymorpha genome.</title>
        <authorList>
            <person name="Bowman J.L."/>
            <person name="Kohchi T."/>
            <person name="Yamato K.T."/>
            <person name="Jenkins J."/>
            <person name="Shu S."/>
            <person name="Ishizaki K."/>
            <person name="Yamaoka S."/>
            <person name="Nishihama R."/>
            <person name="Nakamura Y."/>
            <person name="Berger F."/>
            <person name="Adam C."/>
            <person name="Aki S.S."/>
            <person name="Althoff F."/>
            <person name="Araki T."/>
            <person name="Arteaga-Vazquez M.A."/>
            <person name="Balasubrmanian S."/>
            <person name="Barry K."/>
            <person name="Bauer D."/>
            <person name="Boehm C.R."/>
            <person name="Briginshaw L."/>
            <person name="Caballero-Perez J."/>
            <person name="Catarino B."/>
            <person name="Chen F."/>
            <person name="Chiyoda S."/>
            <person name="Chovatia M."/>
            <person name="Davies K.M."/>
            <person name="Delmans M."/>
            <person name="Demura T."/>
            <person name="Dierschke T."/>
            <person name="Dolan L."/>
            <person name="Dorantes-Acosta A.E."/>
            <person name="Eklund D.M."/>
            <person name="Florent S.N."/>
            <person name="Flores-Sandoval E."/>
            <person name="Fujiyama A."/>
            <person name="Fukuzawa H."/>
            <person name="Galik B."/>
            <person name="Grimanelli D."/>
            <person name="Grimwood J."/>
            <person name="Grossniklaus U."/>
            <person name="Hamada T."/>
            <person name="Haseloff J."/>
            <person name="Hetherington A.J."/>
            <person name="Higo A."/>
            <person name="Hirakawa Y."/>
            <person name="Hundley H.N."/>
            <person name="Ikeda Y."/>
            <person name="Inoue K."/>
            <person name="Inoue S.I."/>
            <person name="Ishida S."/>
            <person name="Jia Q."/>
            <person name="Kakita M."/>
            <person name="Kanazawa T."/>
            <person name="Kawai Y."/>
            <person name="Kawashima T."/>
            <person name="Kennedy M."/>
            <person name="Kinose K."/>
            <person name="Kinoshita T."/>
            <person name="Kohara Y."/>
            <person name="Koide E."/>
            <person name="Komatsu K."/>
            <person name="Kopischke S."/>
            <person name="Kubo M."/>
            <person name="Kyozuka J."/>
            <person name="Lagercrantz U."/>
            <person name="Lin S.S."/>
            <person name="Lindquist E."/>
            <person name="Lipzen A.M."/>
            <person name="Lu C.W."/>
            <person name="De Luna E."/>
            <person name="Martienssen R.A."/>
            <person name="Minamino N."/>
            <person name="Mizutani M."/>
            <person name="Mizutani M."/>
            <person name="Mochizuki N."/>
            <person name="Monte I."/>
            <person name="Mosher R."/>
            <person name="Nagasaki H."/>
            <person name="Nakagami H."/>
            <person name="Naramoto S."/>
            <person name="Nishitani K."/>
            <person name="Ohtani M."/>
            <person name="Okamoto T."/>
            <person name="Okumura M."/>
            <person name="Phillips J."/>
            <person name="Pollak B."/>
            <person name="Reinders A."/>
            <person name="Rovekamp M."/>
            <person name="Sano R."/>
            <person name="Sawa S."/>
            <person name="Schmid M.W."/>
            <person name="Shirakawa M."/>
            <person name="Solano R."/>
            <person name="Spunde A."/>
            <person name="Suetsugu N."/>
            <person name="Sugano S."/>
            <person name="Sugiyama A."/>
            <person name="Sun R."/>
            <person name="Suzuki Y."/>
            <person name="Takenaka M."/>
            <person name="Takezawa D."/>
            <person name="Tomogane H."/>
            <person name="Tsuzuki M."/>
            <person name="Ueda T."/>
            <person name="Umeda M."/>
            <person name="Ward J.M."/>
            <person name="Watanabe Y."/>
            <person name="Yazaki K."/>
            <person name="Yokoyama R."/>
            <person name="Yoshitake Y."/>
            <person name="Yotsui I."/>
            <person name="Zachgo S."/>
            <person name="Schmutz J."/>
        </authorList>
    </citation>
    <scope>NUCLEOTIDE SEQUENCE [LARGE SCALE GENOMIC DNA]</scope>
    <source>
        <strain evidence="3">Tak-1</strain>
    </source>
</reference>
<keyword evidence="1" id="KW-0472">Membrane</keyword>